<feature type="domain" description="Phosphoribosyltransferase" evidence="8">
    <location>
        <begin position="60"/>
        <end position="205"/>
    </location>
</feature>
<evidence type="ECO:0000259" key="8">
    <source>
        <dbReference type="Pfam" id="PF00156"/>
    </source>
</evidence>
<comment type="pathway">
    <text evidence="7">Purine metabolism; AMP biosynthesis via salvage pathway; AMP from ADP: step 1/1.</text>
</comment>
<keyword evidence="1 7" id="KW-0808">Transferase</keyword>
<evidence type="ECO:0000256" key="7">
    <source>
        <dbReference type="HAMAP-Rule" id="MF_00235"/>
    </source>
</evidence>
<feature type="binding site" evidence="7">
    <location>
        <position position="395"/>
    </location>
    <ligand>
        <name>ATP</name>
        <dbReference type="ChEBI" id="CHEBI:30616"/>
    </ligand>
</feature>
<comment type="catalytic activity">
    <reaction evidence="7">
        <text>AMP + ATP = 2 ADP</text>
        <dbReference type="Rhea" id="RHEA:12973"/>
        <dbReference type="ChEBI" id="CHEBI:30616"/>
        <dbReference type="ChEBI" id="CHEBI:456215"/>
        <dbReference type="ChEBI" id="CHEBI:456216"/>
        <dbReference type="EC" id="2.7.4.3"/>
    </reaction>
</comment>
<dbReference type="NCBIfam" id="TIGR01203">
    <property type="entry name" value="HGPRTase"/>
    <property type="match status" value="1"/>
</dbReference>
<keyword evidence="5 7" id="KW-0418">Kinase</keyword>
<feature type="binding site" evidence="7">
    <location>
        <position position="367"/>
    </location>
    <ligand>
        <name>AMP</name>
        <dbReference type="ChEBI" id="CHEBI:456215"/>
    </ligand>
</feature>
<keyword evidence="10" id="KW-1185">Reference proteome</keyword>
<sequence>MIHFCYGDCSMWTKIRLNLRNWPWTTKKEKSKWYICDLIKLLTVIELHDKYFKPFISEGEILQAIKKVADEVAADYRDETPIFIGVLNGSFMFVADFLKAYQHPCEISFVRLSSYQGLTSTGIVETLLDVPDNIDGRSVIILEDIIDTGRTVKKLIDLFSKTKVKEFRIATLFYKDEVYNGEYDIDYFGMKIPDKFIVGYGLDYKELGRNLREVYQLNIKHMINLVLFGKPGAGKGTQAAFLKEKYNLKHISTGDVFRYNIKNGTELGVLAKSYIDQGELVPDEVTIKMLQDEVEKNPEASGFIFDGFPRTTAQAKALDQFLVSKNMKIDATIALEANDEVLIQRLLERGKISGRSDDQDEDKIRNRFEEYNEKTAPLKDYYEEQGKFHSVNGIGSIEDITSRLTKVIEEI</sequence>
<dbReference type="HAMAP" id="MF_00235">
    <property type="entry name" value="Adenylate_kinase_Adk"/>
    <property type="match status" value="1"/>
</dbReference>
<feature type="binding site" evidence="7">
    <location>
        <position position="253"/>
    </location>
    <ligand>
        <name>AMP</name>
        <dbReference type="ChEBI" id="CHEBI:456215"/>
    </ligand>
</feature>
<keyword evidence="2" id="KW-0479">Metal-binding</keyword>
<dbReference type="GO" id="GO:0046872">
    <property type="term" value="F:metal ion binding"/>
    <property type="evidence" value="ECO:0007669"/>
    <property type="project" value="UniProtKB-KW"/>
</dbReference>
<dbReference type="NCBIfam" id="NF011101">
    <property type="entry name" value="PRK14528.1"/>
    <property type="match status" value="1"/>
</dbReference>
<protein>
    <recommendedName>
        <fullName evidence="7">Adenylate kinase</fullName>
        <shortName evidence="7">AK</shortName>
        <ecNumber evidence="7">2.7.4.3</ecNumber>
    </recommendedName>
    <alternativeName>
        <fullName evidence="7">ATP-AMP transphosphorylase</fullName>
    </alternativeName>
    <alternativeName>
        <fullName evidence="7">ATP:AMP phosphotransferase</fullName>
    </alternativeName>
    <alternativeName>
        <fullName evidence="7">Adenylate monophosphate kinase</fullName>
    </alternativeName>
</protein>
<dbReference type="NCBIfam" id="NF011100">
    <property type="entry name" value="PRK14527.1"/>
    <property type="match status" value="1"/>
</dbReference>
<dbReference type="InterPro" id="IPR027417">
    <property type="entry name" value="P-loop_NTPase"/>
</dbReference>
<feature type="binding site" evidence="7">
    <location>
        <begin position="279"/>
        <end position="281"/>
    </location>
    <ligand>
        <name>AMP</name>
        <dbReference type="ChEBI" id="CHEBI:456215"/>
    </ligand>
</feature>
<dbReference type="Gene3D" id="3.40.50.2020">
    <property type="match status" value="1"/>
</dbReference>
<comment type="subcellular location">
    <subcellularLocation>
        <location evidence="7">Cytoplasm</location>
    </subcellularLocation>
</comment>
<dbReference type="GO" id="GO:0006166">
    <property type="term" value="P:purine ribonucleoside salvage"/>
    <property type="evidence" value="ECO:0007669"/>
    <property type="project" value="InterPro"/>
</dbReference>
<comment type="domain">
    <text evidence="7">Consists of three domains, a large central CORE domain and two small peripheral domains, NMPbind and LID, which undergo movements during catalysis. The LID domain closes over the site of phosphoryl transfer upon ATP binding. Assembling and dissambling the active center during each catalytic cycle provides an effective means to prevent ATP hydrolysis.</text>
</comment>
<evidence type="ECO:0000256" key="1">
    <source>
        <dbReference type="ARBA" id="ARBA00022679"/>
    </source>
</evidence>
<dbReference type="EC" id="2.7.4.3" evidence="7"/>
<reference evidence="9 10" key="1">
    <citation type="submission" date="2016-11" db="EMBL/GenBank/DDBJ databases">
        <authorList>
            <person name="Jaros S."/>
            <person name="Januszkiewicz K."/>
            <person name="Wedrychowicz H."/>
        </authorList>
    </citation>
    <scope>NUCLEOTIDE SEQUENCE [LARGE SCALE GENOMIC DNA]</scope>
    <source>
        <strain evidence="9 10">CGMCC 1.8863</strain>
    </source>
</reference>
<dbReference type="NCBIfam" id="NF011105">
    <property type="entry name" value="PRK14532.1"/>
    <property type="match status" value="1"/>
</dbReference>
<dbReference type="GO" id="GO:0005524">
    <property type="term" value="F:ATP binding"/>
    <property type="evidence" value="ECO:0007669"/>
    <property type="project" value="UniProtKB-UniRule"/>
</dbReference>
<dbReference type="NCBIfam" id="NF011104">
    <property type="entry name" value="PRK14531.1"/>
    <property type="match status" value="1"/>
</dbReference>
<keyword evidence="7" id="KW-0067">ATP-binding</keyword>
<dbReference type="InterPro" id="IPR005904">
    <property type="entry name" value="Hxn_phspho_trans"/>
</dbReference>
<dbReference type="GO" id="GO:0005737">
    <property type="term" value="C:cytoplasm"/>
    <property type="evidence" value="ECO:0007669"/>
    <property type="project" value="UniProtKB-SubCell"/>
</dbReference>
<keyword evidence="7" id="KW-0963">Cytoplasm</keyword>
<feature type="binding site" evidence="7">
    <location>
        <position position="258"/>
    </location>
    <ligand>
        <name>AMP</name>
        <dbReference type="ChEBI" id="CHEBI:456215"/>
    </ligand>
</feature>
<evidence type="ECO:0000256" key="3">
    <source>
        <dbReference type="ARBA" id="ARBA00022727"/>
    </source>
</evidence>
<dbReference type="GO" id="GO:0044209">
    <property type="term" value="P:AMP salvage"/>
    <property type="evidence" value="ECO:0007669"/>
    <property type="project" value="UniProtKB-UniRule"/>
</dbReference>
<dbReference type="CDD" id="cd06223">
    <property type="entry name" value="PRTases_typeI"/>
    <property type="match status" value="1"/>
</dbReference>
<evidence type="ECO:0000313" key="10">
    <source>
        <dbReference type="Proteomes" id="UP000184231"/>
    </source>
</evidence>
<accession>A0A1M6ET80</accession>
<dbReference type="Pfam" id="PF00406">
    <property type="entry name" value="ADK"/>
    <property type="match status" value="1"/>
</dbReference>
<dbReference type="GO" id="GO:0004017">
    <property type="term" value="F:AMP kinase activity"/>
    <property type="evidence" value="ECO:0007669"/>
    <property type="project" value="UniProtKB-UniRule"/>
</dbReference>
<proteinExistence type="inferred from homology"/>
<keyword evidence="4 7" id="KW-0547">Nucleotide-binding</keyword>
<evidence type="ECO:0000256" key="4">
    <source>
        <dbReference type="ARBA" id="ARBA00022741"/>
    </source>
</evidence>
<feature type="binding site" evidence="7">
    <location>
        <begin position="232"/>
        <end position="237"/>
    </location>
    <ligand>
        <name>ATP</name>
        <dbReference type="ChEBI" id="CHEBI:30616"/>
    </ligand>
</feature>
<keyword evidence="6" id="KW-0460">Magnesium</keyword>
<feature type="binding site" evidence="7">
    <location>
        <position position="355"/>
    </location>
    <ligand>
        <name>AMP</name>
        <dbReference type="ChEBI" id="CHEBI:456215"/>
    </ligand>
</feature>
<dbReference type="PROSITE" id="PS00113">
    <property type="entry name" value="ADENYLATE_KINASE"/>
    <property type="match status" value="1"/>
</dbReference>
<feature type="binding site" evidence="7">
    <location>
        <begin position="307"/>
        <end position="310"/>
    </location>
    <ligand>
        <name>AMP</name>
        <dbReference type="ChEBI" id="CHEBI:456215"/>
    </ligand>
</feature>
<dbReference type="NCBIfam" id="NF001381">
    <property type="entry name" value="PRK00279.1-3"/>
    <property type="match status" value="1"/>
</dbReference>
<dbReference type="InterPro" id="IPR000836">
    <property type="entry name" value="PRTase_dom"/>
</dbReference>
<feature type="region of interest" description="NMP" evidence="7">
    <location>
        <begin position="252"/>
        <end position="281"/>
    </location>
</feature>
<evidence type="ECO:0000256" key="5">
    <source>
        <dbReference type="ARBA" id="ARBA00022777"/>
    </source>
</evidence>
<evidence type="ECO:0000256" key="6">
    <source>
        <dbReference type="ARBA" id="ARBA00022842"/>
    </source>
</evidence>
<dbReference type="PRINTS" id="PR00094">
    <property type="entry name" value="ADENYLTKNASE"/>
</dbReference>
<dbReference type="AlphaFoldDB" id="A0A1M6ET80"/>
<dbReference type="PANTHER" id="PTHR23359">
    <property type="entry name" value="NUCLEOTIDE KINASE"/>
    <property type="match status" value="1"/>
</dbReference>
<dbReference type="InterPro" id="IPR033690">
    <property type="entry name" value="Adenylat_kinase_CS"/>
</dbReference>
<feature type="binding site" evidence="7">
    <location>
        <position position="349"/>
    </location>
    <ligand>
        <name>ATP</name>
        <dbReference type="ChEBI" id="CHEBI:30616"/>
    </ligand>
</feature>
<name>A0A1M6ET80_9FLAO</name>
<gene>
    <name evidence="7" type="primary">adk</name>
    <name evidence="9" type="ORF">SAMN04487911_10743</name>
</gene>
<dbReference type="EMBL" id="FQYX01000007">
    <property type="protein sequence ID" value="SHI88681.1"/>
    <property type="molecule type" value="Genomic_DNA"/>
</dbReference>
<comment type="similarity">
    <text evidence="7">Belongs to the adenylate kinase family.</text>
</comment>
<evidence type="ECO:0000313" key="9">
    <source>
        <dbReference type="EMBL" id="SHI88681.1"/>
    </source>
</evidence>
<dbReference type="SUPFAM" id="SSF53271">
    <property type="entry name" value="PRTase-like"/>
    <property type="match status" value="1"/>
</dbReference>
<dbReference type="UniPathway" id="UPA00588">
    <property type="reaction ID" value="UER00649"/>
</dbReference>
<keyword evidence="3 7" id="KW-0545">Nucleotide biosynthesis</keyword>
<comment type="function">
    <text evidence="7">Catalyzes the reversible transfer of the terminal phosphate group between ATP and AMP. Plays an important role in cellular energy homeostasis and in adenine nucleotide metabolism.</text>
</comment>
<dbReference type="InterPro" id="IPR029057">
    <property type="entry name" value="PRTase-like"/>
</dbReference>
<dbReference type="Pfam" id="PF00156">
    <property type="entry name" value="Pribosyltran"/>
    <property type="match status" value="1"/>
</dbReference>
<dbReference type="Proteomes" id="UP000184231">
    <property type="component" value="Unassembled WGS sequence"/>
</dbReference>
<organism evidence="9 10">
    <name type="scientific">Arenibacter nanhaiticus</name>
    <dbReference type="NCBI Taxonomy" id="558155"/>
    <lineage>
        <taxon>Bacteria</taxon>
        <taxon>Pseudomonadati</taxon>
        <taxon>Bacteroidota</taxon>
        <taxon>Flavobacteriia</taxon>
        <taxon>Flavobacteriales</taxon>
        <taxon>Flavobacteriaceae</taxon>
        <taxon>Arenibacter</taxon>
    </lineage>
</organism>
<dbReference type="InterPro" id="IPR000850">
    <property type="entry name" value="Adenylat/UMP-CMP_kin"/>
</dbReference>
<dbReference type="STRING" id="558155.SAMN04487911_10743"/>
<dbReference type="CDD" id="cd01428">
    <property type="entry name" value="ADK"/>
    <property type="match status" value="1"/>
</dbReference>
<comment type="subunit">
    <text evidence="7">Monomer.</text>
</comment>
<dbReference type="GO" id="GO:0004422">
    <property type="term" value="F:hypoxanthine phosphoribosyltransferase activity"/>
    <property type="evidence" value="ECO:0007669"/>
    <property type="project" value="InterPro"/>
</dbReference>
<evidence type="ECO:0000256" key="2">
    <source>
        <dbReference type="ARBA" id="ARBA00022723"/>
    </source>
</evidence>
<dbReference type="SUPFAM" id="SSF52540">
    <property type="entry name" value="P-loop containing nucleoside triphosphate hydrolases"/>
    <property type="match status" value="1"/>
</dbReference>
<feature type="binding site" evidence="7">
    <location>
        <position position="314"/>
    </location>
    <ligand>
        <name>AMP</name>
        <dbReference type="ChEBI" id="CHEBI:456215"/>
    </ligand>
</feature>
<comment type="caution">
    <text evidence="7">Lacks conserved residue(s) required for the propagation of feature annotation.</text>
</comment>
<dbReference type="Gene3D" id="3.40.50.300">
    <property type="entry name" value="P-loop containing nucleotide triphosphate hydrolases"/>
    <property type="match status" value="1"/>
</dbReference>